<dbReference type="EMBL" id="MCFI01000023">
    <property type="protein sequence ID" value="ORY76330.1"/>
    <property type="molecule type" value="Genomic_DNA"/>
</dbReference>
<dbReference type="GO" id="GO:0008270">
    <property type="term" value="F:zinc ion binding"/>
    <property type="evidence" value="ECO:0007669"/>
    <property type="project" value="UniProtKB-KW"/>
</dbReference>
<evidence type="ECO:0000256" key="7">
    <source>
        <dbReference type="SAM" id="MobiDB-lite"/>
    </source>
</evidence>
<comment type="caution">
    <text evidence="9">The sequence shown here is derived from an EMBL/GenBank/DDBJ whole genome shotgun (WGS) entry which is preliminary data.</text>
</comment>
<gene>
    <name evidence="9" type="ORF">BCR37DRAFT_163972</name>
</gene>
<keyword evidence="4" id="KW-0805">Transcription regulation</keyword>
<feature type="compositionally biased region" description="Basic and acidic residues" evidence="7">
    <location>
        <begin position="234"/>
        <end position="246"/>
    </location>
</feature>
<feature type="compositionally biased region" description="Low complexity" evidence="7">
    <location>
        <begin position="434"/>
        <end position="462"/>
    </location>
</feature>
<feature type="compositionally biased region" description="Basic and acidic residues" evidence="7">
    <location>
        <begin position="58"/>
        <end position="78"/>
    </location>
</feature>
<feature type="region of interest" description="Disordered" evidence="7">
    <location>
        <begin position="48"/>
        <end position="139"/>
    </location>
</feature>
<dbReference type="PANTHER" id="PTHR47172:SF24">
    <property type="entry name" value="GATA ZINC FINGER DOMAIN-CONTAINING PROTEIN 14-RELATED"/>
    <property type="match status" value="1"/>
</dbReference>
<dbReference type="SUPFAM" id="SSF57716">
    <property type="entry name" value="Glucocorticoid receptor-like (DNA-binding domain)"/>
    <property type="match status" value="1"/>
</dbReference>
<feature type="compositionally biased region" description="Polar residues" evidence="7">
    <location>
        <begin position="85"/>
        <end position="107"/>
    </location>
</feature>
<dbReference type="RefSeq" id="XP_040722593.1">
    <property type="nucleotide sequence ID" value="XM_040866203.1"/>
</dbReference>
<dbReference type="InterPro" id="IPR013088">
    <property type="entry name" value="Znf_NHR/GATA"/>
</dbReference>
<evidence type="ECO:0000256" key="6">
    <source>
        <dbReference type="PROSITE-ProRule" id="PRU00094"/>
    </source>
</evidence>
<dbReference type="GO" id="GO:0043565">
    <property type="term" value="F:sequence-specific DNA binding"/>
    <property type="evidence" value="ECO:0007669"/>
    <property type="project" value="InterPro"/>
</dbReference>
<evidence type="ECO:0000313" key="10">
    <source>
        <dbReference type="Proteomes" id="UP000193685"/>
    </source>
</evidence>
<proteinExistence type="predicted"/>
<dbReference type="InterPro" id="IPR000679">
    <property type="entry name" value="Znf_GATA"/>
</dbReference>
<sequence>MYTSDHAGKAAAVVGGGGSIDHARSLDQLADIAIQAQRSMQPGPYVTGASGLIHQTPAKRDYKGQRISRTSDHMDEAPVRLPPITTLTRATSPLATTKQPSPTSWQARSPHYEVTESTHRPARPDRFTHSDSLLRAPPRMEDPTIADALRANAFRRDMERLEDLSSRLYYFAVHSAPGTGTDAPSMPTAPKPVRMPSMFGFDEAVAHAQEMAHLLTHWREAEFPGRAAAVKLQSEKRRGSSLDREMIGPPHVAGYTRGPPSFYTQDSGVLSDYSRNGSIALGHADSFSSVEGASVMSSNNTSKERRRTSSHGALRPGSLPESFASYNITEATHARAALGRPVVGAGHTTAASAAAAAAAAAAVTGQASTGRVAPPGRCHSCNISETPEWRRGPDGARTLCNACGLHYAKLTKKKAAAAAAAAAAAQAQAQAQTQASAESDARALSNASSATTAPSTSMSPDSLTPTTVTPNSVVAAASWTQVRP</sequence>
<feature type="compositionally biased region" description="Polar residues" evidence="7">
    <location>
        <begin position="290"/>
        <end position="301"/>
    </location>
</feature>
<reference evidence="9 10" key="1">
    <citation type="submission" date="2016-07" db="EMBL/GenBank/DDBJ databases">
        <title>Pervasive Adenine N6-methylation of Active Genes in Fungi.</title>
        <authorList>
            <consortium name="DOE Joint Genome Institute"/>
            <person name="Mondo S.J."/>
            <person name="Dannebaum R.O."/>
            <person name="Kuo R.C."/>
            <person name="Labutti K."/>
            <person name="Haridas S."/>
            <person name="Kuo A."/>
            <person name="Salamov A."/>
            <person name="Ahrendt S.R."/>
            <person name="Lipzen A."/>
            <person name="Sullivan W."/>
            <person name="Andreopoulos W.B."/>
            <person name="Clum A."/>
            <person name="Lindquist E."/>
            <person name="Daum C."/>
            <person name="Ramamoorthy G.K."/>
            <person name="Gryganskyi A."/>
            <person name="Culley D."/>
            <person name="Magnuson J.K."/>
            <person name="James T.Y."/>
            <person name="O'Malley M.A."/>
            <person name="Stajich J.E."/>
            <person name="Spatafora J.W."/>
            <person name="Visel A."/>
            <person name="Grigoriev I.V."/>
        </authorList>
    </citation>
    <scope>NUCLEOTIDE SEQUENCE [LARGE SCALE GENOMIC DNA]</scope>
    <source>
        <strain evidence="9 10">12-1054</strain>
    </source>
</reference>
<dbReference type="PROSITE" id="PS00344">
    <property type="entry name" value="GATA_ZN_FINGER_1"/>
    <property type="match status" value="1"/>
</dbReference>
<dbReference type="AlphaFoldDB" id="A0A1Y2EXN1"/>
<evidence type="ECO:0000256" key="1">
    <source>
        <dbReference type="ARBA" id="ARBA00022723"/>
    </source>
</evidence>
<dbReference type="STRING" id="56484.A0A1Y2EXN1"/>
<feature type="domain" description="GATA-type" evidence="8">
    <location>
        <begin position="377"/>
        <end position="407"/>
    </location>
</feature>
<dbReference type="CDD" id="cd00202">
    <property type="entry name" value="ZnF_GATA"/>
    <property type="match status" value="1"/>
</dbReference>
<keyword evidence="2 6" id="KW-0863">Zinc-finger</keyword>
<dbReference type="Proteomes" id="UP000193685">
    <property type="component" value="Unassembled WGS sequence"/>
</dbReference>
<protein>
    <recommendedName>
        <fullName evidence="8">GATA-type domain-containing protein</fullName>
    </recommendedName>
</protein>
<organism evidence="9 10">
    <name type="scientific">Protomyces lactucae-debilis</name>
    <dbReference type="NCBI Taxonomy" id="2754530"/>
    <lineage>
        <taxon>Eukaryota</taxon>
        <taxon>Fungi</taxon>
        <taxon>Dikarya</taxon>
        <taxon>Ascomycota</taxon>
        <taxon>Taphrinomycotina</taxon>
        <taxon>Taphrinomycetes</taxon>
        <taxon>Taphrinales</taxon>
        <taxon>Protomycetaceae</taxon>
        <taxon>Protomyces</taxon>
    </lineage>
</organism>
<dbReference type="SMART" id="SM00401">
    <property type="entry name" value="ZnF_GATA"/>
    <property type="match status" value="1"/>
</dbReference>
<dbReference type="OrthoDB" id="2162994at2759"/>
<dbReference type="PANTHER" id="PTHR47172">
    <property type="entry name" value="OS01G0976800 PROTEIN"/>
    <property type="match status" value="1"/>
</dbReference>
<dbReference type="GeneID" id="63782802"/>
<evidence type="ECO:0000256" key="2">
    <source>
        <dbReference type="ARBA" id="ARBA00022771"/>
    </source>
</evidence>
<evidence type="ECO:0000259" key="8">
    <source>
        <dbReference type="PROSITE" id="PS50114"/>
    </source>
</evidence>
<evidence type="ECO:0000313" key="9">
    <source>
        <dbReference type="EMBL" id="ORY76330.1"/>
    </source>
</evidence>
<dbReference type="Gene3D" id="3.30.50.10">
    <property type="entry name" value="Erythroid Transcription Factor GATA-1, subunit A"/>
    <property type="match status" value="1"/>
</dbReference>
<feature type="region of interest" description="Disordered" evidence="7">
    <location>
        <begin position="290"/>
        <end position="319"/>
    </location>
</feature>
<keyword evidence="10" id="KW-1185">Reference proteome</keyword>
<keyword evidence="5" id="KW-0804">Transcription</keyword>
<dbReference type="GO" id="GO:0006355">
    <property type="term" value="P:regulation of DNA-templated transcription"/>
    <property type="evidence" value="ECO:0007669"/>
    <property type="project" value="InterPro"/>
</dbReference>
<keyword evidence="1" id="KW-0479">Metal-binding</keyword>
<evidence type="ECO:0000256" key="3">
    <source>
        <dbReference type="ARBA" id="ARBA00022833"/>
    </source>
</evidence>
<dbReference type="PROSITE" id="PS50114">
    <property type="entry name" value="GATA_ZN_FINGER_2"/>
    <property type="match status" value="1"/>
</dbReference>
<dbReference type="Pfam" id="PF00320">
    <property type="entry name" value="GATA"/>
    <property type="match status" value="1"/>
</dbReference>
<evidence type="ECO:0000256" key="4">
    <source>
        <dbReference type="ARBA" id="ARBA00023015"/>
    </source>
</evidence>
<feature type="region of interest" description="Disordered" evidence="7">
    <location>
        <begin position="434"/>
        <end position="470"/>
    </location>
</feature>
<feature type="region of interest" description="Disordered" evidence="7">
    <location>
        <begin position="234"/>
        <end position="260"/>
    </location>
</feature>
<feature type="compositionally biased region" description="Basic and acidic residues" evidence="7">
    <location>
        <begin position="110"/>
        <end position="129"/>
    </location>
</feature>
<evidence type="ECO:0000256" key="5">
    <source>
        <dbReference type="ARBA" id="ARBA00023163"/>
    </source>
</evidence>
<keyword evidence="3" id="KW-0862">Zinc</keyword>
<accession>A0A1Y2EXN1</accession>
<name>A0A1Y2EXN1_PROLT</name>